<evidence type="ECO:0000313" key="10">
    <source>
        <dbReference type="EMBL" id="AET65934.1"/>
    </source>
</evidence>
<keyword evidence="6" id="KW-0067">ATP-binding</keyword>
<gene>
    <name evidence="10" type="ordered locus">Desor_0215</name>
</gene>
<keyword evidence="4" id="KW-1003">Cell membrane</keyword>
<evidence type="ECO:0000259" key="9">
    <source>
        <dbReference type="PROSITE" id="PS50893"/>
    </source>
</evidence>
<dbReference type="HOGENOM" id="CLU_000604_86_7_9"/>
<dbReference type="CDD" id="cd03225">
    <property type="entry name" value="ABC_cobalt_CbiO_domain1"/>
    <property type="match status" value="2"/>
</dbReference>
<keyword evidence="11" id="KW-1185">Reference proteome</keyword>
<reference evidence="11" key="1">
    <citation type="submission" date="2011-11" db="EMBL/GenBank/DDBJ databases">
        <title>Complete sequence of Desulfosporosinus orientis DSM 765.</title>
        <authorList>
            <person name="Lucas S."/>
            <person name="Han J."/>
            <person name="Lapidus A."/>
            <person name="Cheng J.-F."/>
            <person name="Goodwin L."/>
            <person name="Pitluck S."/>
            <person name="Peters L."/>
            <person name="Ovchinnikova G."/>
            <person name="Teshima H."/>
            <person name="Detter J.C."/>
            <person name="Han C."/>
            <person name="Tapia R."/>
            <person name="Land M."/>
            <person name="Hauser L."/>
            <person name="Kyrpides N."/>
            <person name="Ivanova N."/>
            <person name="Pagani I."/>
            <person name="Pester M."/>
            <person name="Spring S."/>
            <person name="Ollivier B."/>
            <person name="Rattei T."/>
            <person name="Klenk H.-P."/>
            <person name="Wagner M."/>
            <person name="Loy A."/>
            <person name="Woyke T."/>
        </authorList>
    </citation>
    <scope>NUCLEOTIDE SEQUENCE [LARGE SCALE GENOMIC DNA]</scope>
    <source>
        <strain evidence="11">ATCC 19365 / DSM 765 / NCIMB 8382 / VKM B-1628</strain>
    </source>
</reference>
<dbReference type="OrthoDB" id="501320at2"/>
<comment type="similarity">
    <text evidence="2">Belongs to the ABC transporter superfamily.</text>
</comment>
<dbReference type="PROSITE" id="PS00211">
    <property type="entry name" value="ABC_TRANSPORTER_1"/>
    <property type="match status" value="1"/>
</dbReference>
<accession>G7W7L5</accession>
<dbReference type="Gene3D" id="3.40.50.300">
    <property type="entry name" value="P-loop containing nucleotide triphosphate hydrolases"/>
    <property type="match status" value="2"/>
</dbReference>
<dbReference type="InterPro" id="IPR050095">
    <property type="entry name" value="ECF_ABC_transporter_ATP-bd"/>
</dbReference>
<feature type="domain" description="ABC transporter" evidence="9">
    <location>
        <begin position="259"/>
        <end position="480"/>
    </location>
</feature>
<dbReference type="STRING" id="768706.Desor_0215"/>
<dbReference type="SUPFAM" id="SSF52540">
    <property type="entry name" value="P-loop containing nucleoside triphosphate hydrolases"/>
    <property type="match status" value="2"/>
</dbReference>
<dbReference type="Proteomes" id="UP000006346">
    <property type="component" value="Chromosome"/>
</dbReference>
<dbReference type="EMBL" id="CP003108">
    <property type="protein sequence ID" value="AET65934.1"/>
    <property type="molecule type" value="Genomic_DNA"/>
</dbReference>
<proteinExistence type="inferred from homology"/>
<dbReference type="eggNOG" id="COG1122">
    <property type="taxonomic scope" value="Bacteria"/>
</dbReference>
<organism evidence="10 11">
    <name type="scientific">Desulfosporosinus orientis (strain ATCC 19365 / DSM 765 / NCIMB 8382 / VKM B-1628 / Singapore I)</name>
    <name type="common">Desulfotomaculum orientis</name>
    <dbReference type="NCBI Taxonomy" id="768706"/>
    <lineage>
        <taxon>Bacteria</taxon>
        <taxon>Bacillati</taxon>
        <taxon>Bacillota</taxon>
        <taxon>Clostridia</taxon>
        <taxon>Eubacteriales</taxon>
        <taxon>Desulfitobacteriaceae</taxon>
        <taxon>Desulfosporosinus</taxon>
    </lineage>
</organism>
<keyword evidence="7" id="KW-1278">Translocase</keyword>
<dbReference type="Pfam" id="PF00005">
    <property type="entry name" value="ABC_tran"/>
    <property type="match status" value="2"/>
</dbReference>
<evidence type="ECO:0000256" key="6">
    <source>
        <dbReference type="ARBA" id="ARBA00022840"/>
    </source>
</evidence>
<dbReference type="GO" id="GO:0016887">
    <property type="term" value="F:ATP hydrolysis activity"/>
    <property type="evidence" value="ECO:0007669"/>
    <property type="project" value="InterPro"/>
</dbReference>
<evidence type="ECO:0000256" key="3">
    <source>
        <dbReference type="ARBA" id="ARBA00022448"/>
    </source>
</evidence>
<dbReference type="GO" id="GO:0043190">
    <property type="term" value="C:ATP-binding cassette (ABC) transporter complex"/>
    <property type="evidence" value="ECO:0007669"/>
    <property type="project" value="TreeGrafter"/>
</dbReference>
<evidence type="ECO:0000256" key="7">
    <source>
        <dbReference type="ARBA" id="ARBA00022967"/>
    </source>
</evidence>
<dbReference type="InterPro" id="IPR003593">
    <property type="entry name" value="AAA+_ATPase"/>
</dbReference>
<sequence length="481" mass="53594">MGDIEVKNLTFTYSQGVNPTLRSVNFSADLGQILLITGSNGSGKSTLLACLSGIIPMLTPGKLEGEILWDVNRGIHNDIPNIGVLLQDSDVYLFEEVYEEFAFILQNAGISGADLDLRIREIAAELGLSDLLGRKLRSLSGGERQKVAIGAALICDAPILLLDEPVEQLDPTSALNLFRMLKILAEKGKLIIVCMHNPSVAVPWVDRLFCLRNGQMFEESLKERPLPFQYNQGISEGLKFFLDNDDQKKVLSVNRGPVLEVENLTYCYDNQKGIADLTLQVNQQEVLAVIGPNGSGKSTLVKHFIGLLRPQAGKVFVNGLDIEKVPTWELAEQVGVLFQNPDDQIFNATVFEEIAWSLVARGVPKREALAESRELAKEFDLHQLGEKHPHDLSRSLRQLVALVSVLITKPKILILDEPTKMMDYDHLTKVMRWILNYRDQGGTIVLVTHDMDLTRNYSQRAVVLVNGHLERIGRTDEILIL</sequence>
<dbReference type="InterPro" id="IPR003439">
    <property type="entry name" value="ABC_transporter-like_ATP-bd"/>
</dbReference>
<evidence type="ECO:0000256" key="5">
    <source>
        <dbReference type="ARBA" id="ARBA00022741"/>
    </source>
</evidence>
<dbReference type="SMART" id="SM00382">
    <property type="entry name" value="AAA"/>
    <property type="match status" value="2"/>
</dbReference>
<evidence type="ECO:0000256" key="4">
    <source>
        <dbReference type="ARBA" id="ARBA00022475"/>
    </source>
</evidence>
<evidence type="ECO:0000256" key="8">
    <source>
        <dbReference type="ARBA" id="ARBA00023136"/>
    </source>
</evidence>
<reference evidence="10 11" key="2">
    <citation type="journal article" date="2012" name="J. Bacteriol.">
        <title>Complete genome sequences of Desulfosporosinus orientis DSM765T, Desulfosporosinus youngiae DSM17734T, Desulfosporosinus meridiei DSM13257T, and Desulfosporosinus acidiphilus DSM22704T.</title>
        <authorList>
            <person name="Pester M."/>
            <person name="Brambilla E."/>
            <person name="Alazard D."/>
            <person name="Rattei T."/>
            <person name="Weinmaier T."/>
            <person name="Han J."/>
            <person name="Lucas S."/>
            <person name="Lapidus A."/>
            <person name="Cheng J.F."/>
            <person name="Goodwin L."/>
            <person name="Pitluck S."/>
            <person name="Peters L."/>
            <person name="Ovchinnikova G."/>
            <person name="Teshima H."/>
            <person name="Detter J.C."/>
            <person name="Han C.S."/>
            <person name="Tapia R."/>
            <person name="Land M.L."/>
            <person name="Hauser L."/>
            <person name="Kyrpides N.C."/>
            <person name="Ivanova N.N."/>
            <person name="Pagani I."/>
            <person name="Huntmann M."/>
            <person name="Wei C.L."/>
            <person name="Davenport K.W."/>
            <person name="Daligault H."/>
            <person name="Chain P.S."/>
            <person name="Chen A."/>
            <person name="Mavromatis K."/>
            <person name="Markowitz V."/>
            <person name="Szeto E."/>
            <person name="Mikhailova N."/>
            <person name="Pati A."/>
            <person name="Wagner M."/>
            <person name="Woyke T."/>
            <person name="Ollivier B."/>
            <person name="Klenk H.P."/>
            <person name="Spring S."/>
            <person name="Loy A."/>
        </authorList>
    </citation>
    <scope>NUCLEOTIDE SEQUENCE [LARGE SCALE GENOMIC DNA]</scope>
    <source>
        <strain evidence="11">ATCC 19365 / DSM 765 / NCIMB 8382 / VKM B-1628</strain>
    </source>
</reference>
<evidence type="ECO:0000256" key="2">
    <source>
        <dbReference type="ARBA" id="ARBA00005417"/>
    </source>
</evidence>
<evidence type="ECO:0000313" key="11">
    <source>
        <dbReference type="Proteomes" id="UP000006346"/>
    </source>
</evidence>
<evidence type="ECO:0000256" key="1">
    <source>
        <dbReference type="ARBA" id="ARBA00004202"/>
    </source>
</evidence>
<keyword evidence="8" id="KW-0472">Membrane</keyword>
<protein>
    <submittedName>
        <fullName evidence="10">ATPase component of various ABC-type transport systems with duplicated ATPase domain</fullName>
    </submittedName>
</protein>
<dbReference type="InterPro" id="IPR027417">
    <property type="entry name" value="P-loop_NTPase"/>
</dbReference>
<feature type="domain" description="ABC transporter" evidence="9">
    <location>
        <begin position="4"/>
        <end position="238"/>
    </location>
</feature>
<dbReference type="GO" id="GO:0042626">
    <property type="term" value="F:ATPase-coupled transmembrane transporter activity"/>
    <property type="evidence" value="ECO:0007669"/>
    <property type="project" value="TreeGrafter"/>
</dbReference>
<dbReference type="PATRIC" id="fig|768706.3.peg.176"/>
<name>G7W7L5_DESOD</name>
<dbReference type="InterPro" id="IPR017871">
    <property type="entry name" value="ABC_transporter-like_CS"/>
</dbReference>
<dbReference type="RefSeq" id="WP_014182763.1">
    <property type="nucleotide sequence ID" value="NC_016584.1"/>
</dbReference>
<dbReference type="GO" id="GO:0005524">
    <property type="term" value="F:ATP binding"/>
    <property type="evidence" value="ECO:0007669"/>
    <property type="project" value="UniProtKB-KW"/>
</dbReference>
<keyword evidence="5" id="KW-0547">Nucleotide-binding</keyword>
<comment type="subcellular location">
    <subcellularLocation>
        <location evidence="1">Cell membrane</location>
        <topology evidence="1">Peripheral membrane protein</topology>
    </subcellularLocation>
</comment>
<dbReference type="AlphaFoldDB" id="G7W7L5"/>
<dbReference type="PANTHER" id="PTHR43553:SF24">
    <property type="entry name" value="ENERGY-COUPLING FACTOR TRANSPORTER ATP-BINDING PROTEIN ECFA1"/>
    <property type="match status" value="1"/>
</dbReference>
<dbReference type="KEGG" id="dor:Desor_0215"/>
<dbReference type="PROSITE" id="PS50893">
    <property type="entry name" value="ABC_TRANSPORTER_2"/>
    <property type="match status" value="2"/>
</dbReference>
<keyword evidence="3" id="KW-0813">Transport</keyword>
<dbReference type="PANTHER" id="PTHR43553">
    <property type="entry name" value="HEAVY METAL TRANSPORTER"/>
    <property type="match status" value="1"/>
</dbReference>
<dbReference type="InterPro" id="IPR015856">
    <property type="entry name" value="ABC_transpr_CbiO/EcfA_su"/>
</dbReference>